<proteinExistence type="inferred from homology"/>
<comment type="caution">
    <text evidence="8">The sequence shown here is derived from an EMBL/GenBank/DDBJ whole genome shotgun (WGS) entry which is preliminary data.</text>
</comment>
<dbReference type="Proteomes" id="UP000830835">
    <property type="component" value="Unassembled WGS sequence"/>
</dbReference>
<dbReference type="PIRSF" id="PIRSF000151">
    <property type="entry name" value="GPR"/>
    <property type="match status" value="1"/>
</dbReference>
<evidence type="ECO:0000256" key="5">
    <source>
        <dbReference type="ARBA" id="ARBA00023002"/>
    </source>
</evidence>
<evidence type="ECO:0000256" key="1">
    <source>
        <dbReference type="ARBA" id="ARBA00004985"/>
    </source>
</evidence>
<organism evidence="8 9">
    <name type="scientific">Thermostichus vulcanus str. 'Rupite'</name>
    <dbReference type="NCBI Taxonomy" id="2813851"/>
    <lineage>
        <taxon>Bacteria</taxon>
        <taxon>Bacillati</taxon>
        <taxon>Cyanobacteriota</taxon>
        <taxon>Cyanophyceae</taxon>
        <taxon>Thermostichales</taxon>
        <taxon>Thermostichaceae</taxon>
        <taxon>Thermostichus</taxon>
    </lineage>
</organism>
<dbReference type="RefSeq" id="WP_244348945.1">
    <property type="nucleotide sequence ID" value="NZ_JAFIRA010000003.1"/>
</dbReference>
<evidence type="ECO:0000256" key="7">
    <source>
        <dbReference type="HAMAP-Rule" id="MF_00412"/>
    </source>
</evidence>
<evidence type="ECO:0000313" key="9">
    <source>
        <dbReference type="Proteomes" id="UP000830835"/>
    </source>
</evidence>
<dbReference type="EMBL" id="JAFIRA010000003">
    <property type="protein sequence ID" value="MCJ2541766.1"/>
    <property type="molecule type" value="Genomic_DNA"/>
</dbReference>
<comment type="function">
    <text evidence="7">Catalyzes the NADPH-dependent reduction of L-glutamate 5-phosphate into L-glutamate 5-semialdehyde and phosphate. The product spontaneously undergoes cyclization to form 1-pyrroline-5-carboxylate.</text>
</comment>
<dbReference type="PANTHER" id="PTHR11063:SF8">
    <property type="entry name" value="DELTA-1-PYRROLINE-5-CARBOXYLATE SYNTHASE"/>
    <property type="match status" value="1"/>
</dbReference>
<evidence type="ECO:0000256" key="4">
    <source>
        <dbReference type="ARBA" id="ARBA00022857"/>
    </source>
</evidence>
<dbReference type="EC" id="1.2.1.41" evidence="7"/>
<comment type="pathway">
    <text evidence="1 7">Amino-acid biosynthesis; L-proline biosynthesis; L-glutamate 5-semialdehyde from L-glutamate: step 2/2.</text>
</comment>
<dbReference type="Gene3D" id="3.40.605.10">
    <property type="entry name" value="Aldehyde Dehydrogenase, Chain A, domain 1"/>
    <property type="match status" value="1"/>
</dbReference>
<keyword evidence="9" id="KW-1185">Reference proteome</keyword>
<keyword evidence="4 7" id="KW-0521">NADP</keyword>
<dbReference type="Gene3D" id="3.40.309.10">
    <property type="entry name" value="Aldehyde Dehydrogenase, Chain A, domain 2"/>
    <property type="match status" value="1"/>
</dbReference>
<dbReference type="InterPro" id="IPR016161">
    <property type="entry name" value="Ald_DH/histidinol_DH"/>
</dbReference>
<comment type="catalytic activity">
    <reaction evidence="6 7">
        <text>L-glutamate 5-semialdehyde + phosphate + NADP(+) = L-glutamyl 5-phosphate + NADPH + H(+)</text>
        <dbReference type="Rhea" id="RHEA:19541"/>
        <dbReference type="ChEBI" id="CHEBI:15378"/>
        <dbReference type="ChEBI" id="CHEBI:43474"/>
        <dbReference type="ChEBI" id="CHEBI:57783"/>
        <dbReference type="ChEBI" id="CHEBI:58066"/>
        <dbReference type="ChEBI" id="CHEBI:58274"/>
        <dbReference type="ChEBI" id="CHEBI:58349"/>
        <dbReference type="EC" id="1.2.1.41"/>
    </reaction>
</comment>
<evidence type="ECO:0000256" key="6">
    <source>
        <dbReference type="ARBA" id="ARBA00049024"/>
    </source>
</evidence>
<dbReference type="InterPro" id="IPR012134">
    <property type="entry name" value="Glu-5-SA_DH"/>
</dbReference>
<evidence type="ECO:0000313" key="8">
    <source>
        <dbReference type="EMBL" id="MCJ2541766.1"/>
    </source>
</evidence>
<gene>
    <name evidence="7" type="primary">proA</name>
    <name evidence="8" type="ORF">JX360_02410</name>
</gene>
<protein>
    <recommendedName>
        <fullName evidence="7">Gamma-glutamyl phosphate reductase</fullName>
        <shortName evidence="7">GPR</shortName>
        <ecNumber evidence="7">1.2.1.41</ecNumber>
    </recommendedName>
    <alternativeName>
        <fullName evidence="7">Glutamate-5-semialdehyde dehydrogenase</fullName>
    </alternativeName>
    <alternativeName>
        <fullName evidence="7">Glutamyl-gamma-semialdehyde dehydrogenase</fullName>
        <shortName evidence="7">GSA dehydrogenase</shortName>
    </alternativeName>
</protein>
<sequence length="451" mass="49424">MTDYGLRPANASGQDFDLGTTLRQIRRLLPQLQRLGSQIKRQALLALSEALLERSDLLLEANTLDLESCREQTLPEWILNGMKLTPERLQRAAQLLARLAQQPDPIGRLEGGYRQENGILLSRYRVPLGLIALVYEIYPEFALNGIGMALKTGNGVIVAGSGPIQKTHQAIVELLAETAYEHGIPEGAIQSCPARTGGSSLSPQDLMADSQEDSPLLPLLQQTRYLDLVIPCGRPGWVEFLLQASKVPILMTHLGYGHIYLDRTAPWPLVKSVLLDHLAQYGSEGIPIYQPLTLWLLIHPDWAAAHLAQLIEALLSQGIDIQAAAPILEHYPELHPIGEGFDSTERPHLRLQPISDLAEAITWINKNGYHQSETILTDSQSAAQRFLQEVDAALIHINTSPLSAGRGAGIPTLGAFRDLSLGVSIQRLHVRGPIDVEALTTVKVVAQGGLW</sequence>
<name>A0ABT0C7N6_THEVL</name>
<keyword evidence="2 7" id="KW-0028">Amino-acid biosynthesis</keyword>
<dbReference type="InterPro" id="IPR000965">
    <property type="entry name" value="GPR_dom"/>
</dbReference>
<accession>A0ABT0C7N6</accession>
<dbReference type="InterPro" id="IPR016163">
    <property type="entry name" value="Ald_DH_C"/>
</dbReference>
<keyword evidence="5 7" id="KW-0560">Oxidoreductase</keyword>
<comment type="similarity">
    <text evidence="7">Belongs to the gamma-glutamyl phosphate reductase family.</text>
</comment>
<keyword evidence="3 7" id="KW-0641">Proline biosynthesis</keyword>
<evidence type="ECO:0000256" key="2">
    <source>
        <dbReference type="ARBA" id="ARBA00022605"/>
    </source>
</evidence>
<reference evidence="8" key="1">
    <citation type="submission" date="2021-02" db="EMBL/GenBank/DDBJ databases">
        <title>The CRISPR/cas machinery reduction and long-range gene transfer in the hot spring cyanobacterium Synechococcus.</title>
        <authorList>
            <person name="Dvorak P."/>
            <person name="Jahodarova E."/>
            <person name="Hasler P."/>
            <person name="Poulickova A."/>
        </authorList>
    </citation>
    <scope>NUCLEOTIDE SEQUENCE</scope>
    <source>
        <strain evidence="8">Rupite</strain>
    </source>
</reference>
<dbReference type="PANTHER" id="PTHR11063">
    <property type="entry name" value="GLUTAMATE SEMIALDEHYDE DEHYDROGENASE"/>
    <property type="match status" value="1"/>
</dbReference>
<keyword evidence="7" id="KW-0963">Cytoplasm</keyword>
<dbReference type="InterPro" id="IPR016162">
    <property type="entry name" value="Ald_DH_N"/>
</dbReference>
<comment type="subcellular location">
    <subcellularLocation>
        <location evidence="7">Cytoplasm</location>
    </subcellularLocation>
</comment>
<evidence type="ECO:0000256" key="3">
    <source>
        <dbReference type="ARBA" id="ARBA00022650"/>
    </source>
</evidence>
<dbReference type="SUPFAM" id="SSF53720">
    <property type="entry name" value="ALDH-like"/>
    <property type="match status" value="1"/>
</dbReference>
<dbReference type="HAMAP" id="MF_00412">
    <property type="entry name" value="ProA"/>
    <property type="match status" value="1"/>
</dbReference>